<dbReference type="GeneID" id="88360187"/>
<dbReference type="GO" id="GO:0005524">
    <property type="term" value="F:ATP binding"/>
    <property type="evidence" value="ECO:0007669"/>
    <property type="project" value="UniProtKB-KW"/>
</dbReference>
<evidence type="ECO:0000313" key="9">
    <source>
        <dbReference type="EMBL" id="ATL68601.1"/>
    </source>
</evidence>
<dbReference type="Gene3D" id="2.20.28.20">
    <property type="entry name" value="Methionyl-tRNA synthetase, Zn-domain"/>
    <property type="match status" value="1"/>
</dbReference>
<evidence type="ECO:0000259" key="8">
    <source>
        <dbReference type="Pfam" id="PF09334"/>
    </source>
</evidence>
<accession>A0A291RLW2</accession>
<dbReference type="SUPFAM" id="SSF52374">
    <property type="entry name" value="Nucleotidylyl transferase"/>
    <property type="match status" value="1"/>
</dbReference>
<dbReference type="InterPro" id="IPR015413">
    <property type="entry name" value="Methionyl/Leucyl_tRNA_Synth"/>
</dbReference>
<organism evidence="9 10">
    <name type="scientific">Nocardia terpenica</name>
    <dbReference type="NCBI Taxonomy" id="455432"/>
    <lineage>
        <taxon>Bacteria</taxon>
        <taxon>Bacillati</taxon>
        <taxon>Actinomycetota</taxon>
        <taxon>Actinomycetes</taxon>
        <taxon>Mycobacteriales</taxon>
        <taxon>Nocardiaceae</taxon>
        <taxon>Nocardia</taxon>
    </lineage>
</organism>
<keyword evidence="2 7" id="KW-0547">Nucleotide-binding</keyword>
<keyword evidence="3 7" id="KW-0067">ATP-binding</keyword>
<dbReference type="AlphaFoldDB" id="A0A291RLW2"/>
<keyword evidence="1 7" id="KW-0436">Ligase</keyword>
<protein>
    <submittedName>
        <fullName evidence="9">Methionine--tRNA ligase</fullName>
    </submittedName>
</protein>
<evidence type="ECO:0000256" key="1">
    <source>
        <dbReference type="ARBA" id="ARBA00022598"/>
    </source>
</evidence>
<evidence type="ECO:0000256" key="7">
    <source>
        <dbReference type="RuleBase" id="RU363039"/>
    </source>
</evidence>
<dbReference type="GO" id="GO:0004825">
    <property type="term" value="F:methionine-tRNA ligase activity"/>
    <property type="evidence" value="ECO:0007669"/>
    <property type="project" value="UniProtKB-EC"/>
</dbReference>
<reference evidence="9 10" key="1">
    <citation type="submission" date="2017-10" db="EMBL/GenBank/DDBJ databases">
        <title>Comparative genomics between pathogenic Norcardia.</title>
        <authorList>
            <person name="Zeng L."/>
        </authorList>
    </citation>
    <scope>NUCLEOTIDE SEQUENCE [LARGE SCALE GENOMIC DNA]</scope>
    <source>
        <strain evidence="9 10">NC_YFY_NT001</strain>
    </source>
</reference>
<dbReference type="PROSITE" id="PS00178">
    <property type="entry name" value="AA_TRNA_LIGASE_I"/>
    <property type="match status" value="1"/>
</dbReference>
<comment type="similarity">
    <text evidence="7">Belongs to the class-I aminoacyl-tRNA synthetase family.</text>
</comment>
<keyword evidence="4 7" id="KW-0648">Protein biosynthesis</keyword>
<gene>
    <name evidence="9" type="ORF">CRH09_22825</name>
</gene>
<dbReference type="EMBL" id="CP023778">
    <property type="protein sequence ID" value="ATL68601.1"/>
    <property type="molecule type" value="Genomic_DNA"/>
</dbReference>
<evidence type="ECO:0000256" key="2">
    <source>
        <dbReference type="ARBA" id="ARBA00022741"/>
    </source>
</evidence>
<dbReference type="KEGG" id="ntp:CRH09_22825"/>
<dbReference type="PANTHER" id="PTHR45765:SF1">
    <property type="entry name" value="METHIONINE--TRNA LIGASE, CYTOPLASMIC"/>
    <property type="match status" value="1"/>
</dbReference>
<dbReference type="PANTHER" id="PTHR45765">
    <property type="entry name" value="METHIONINE--TRNA LIGASE"/>
    <property type="match status" value="1"/>
</dbReference>
<sequence>MTGPTIVISPAPTANGDLHLGHIAGPFLSADVYSRYARATGRKVVFGTGVQDTSTFVVTTARRLGTTPEALVRQSAKEVEATLDALGIAVDGFTGWEERFTSFVTRVIGGLRDAGRLRLRPMRFPYAPRTGEYLVDGHVAGICPVCLAESCGGLCESCGHQVAGSELLEPRSTRDPDEPLEFRDVEVLVLPAEEYRGKLRAHFDRIAGSLRPHAAQVIEEILSRPLPDFPVSYPLGWGIPAPGMPGQVVNPNAEPVAWTMYCSMLAAERAGLNPGSEDALWRREAGTEIVYFLGVDNVHPFAISGLAMLLAFGDGYPLPTMFLTNEFYELDRSKFSTSRGHLVWGRELASQVPRDLIRFHLASDSPEFQRTSFNRAELAELTRIRLVEPWNRVAERVDAWAGKGPLPVSGGSRNSAVRIVQRFRSAYELPRFSVTRAATTLTQQLGRLDRSTLTGGDLCHEAEVLLRCAAPILIDLAAALPDTRIDGVAARDTVRPFRLPRLAGGGLR</sequence>
<dbReference type="InterPro" id="IPR029038">
    <property type="entry name" value="MetRS_Zn"/>
</dbReference>
<evidence type="ECO:0000256" key="5">
    <source>
        <dbReference type="ARBA" id="ARBA00023146"/>
    </source>
</evidence>
<comment type="catalytic activity">
    <reaction evidence="6">
        <text>tRNA(Met) + L-methionine + ATP = L-methionyl-tRNA(Met) + AMP + diphosphate</text>
        <dbReference type="Rhea" id="RHEA:13481"/>
        <dbReference type="Rhea" id="RHEA-COMP:9667"/>
        <dbReference type="Rhea" id="RHEA-COMP:9698"/>
        <dbReference type="ChEBI" id="CHEBI:30616"/>
        <dbReference type="ChEBI" id="CHEBI:33019"/>
        <dbReference type="ChEBI" id="CHEBI:57844"/>
        <dbReference type="ChEBI" id="CHEBI:78442"/>
        <dbReference type="ChEBI" id="CHEBI:78530"/>
        <dbReference type="ChEBI" id="CHEBI:456215"/>
        <dbReference type="EC" id="6.1.1.10"/>
    </reaction>
</comment>
<dbReference type="Proteomes" id="UP000221961">
    <property type="component" value="Chromosome"/>
</dbReference>
<dbReference type="Gene3D" id="3.40.50.620">
    <property type="entry name" value="HUPs"/>
    <property type="match status" value="1"/>
</dbReference>
<keyword evidence="5 7" id="KW-0030">Aminoacyl-tRNA synthetase</keyword>
<evidence type="ECO:0000256" key="6">
    <source>
        <dbReference type="ARBA" id="ARBA00047364"/>
    </source>
</evidence>
<dbReference type="InterPro" id="IPR014729">
    <property type="entry name" value="Rossmann-like_a/b/a_fold"/>
</dbReference>
<name>A0A291RLW2_9NOCA</name>
<dbReference type="InterPro" id="IPR023458">
    <property type="entry name" value="Met-tRNA_ligase_1"/>
</dbReference>
<dbReference type="RefSeq" id="WP_098695669.1">
    <property type="nucleotide sequence ID" value="NZ_CP023778.1"/>
</dbReference>
<evidence type="ECO:0000313" key="10">
    <source>
        <dbReference type="Proteomes" id="UP000221961"/>
    </source>
</evidence>
<feature type="domain" description="Methionyl/Leucyl tRNA synthetase" evidence="8">
    <location>
        <begin position="6"/>
        <end position="397"/>
    </location>
</feature>
<dbReference type="GO" id="GO:0006431">
    <property type="term" value="P:methionyl-tRNA aminoacylation"/>
    <property type="evidence" value="ECO:0007669"/>
    <property type="project" value="TreeGrafter"/>
</dbReference>
<dbReference type="GO" id="GO:0005829">
    <property type="term" value="C:cytosol"/>
    <property type="evidence" value="ECO:0007669"/>
    <property type="project" value="TreeGrafter"/>
</dbReference>
<dbReference type="Pfam" id="PF09334">
    <property type="entry name" value="tRNA-synt_1g"/>
    <property type="match status" value="1"/>
</dbReference>
<evidence type="ECO:0000256" key="4">
    <source>
        <dbReference type="ARBA" id="ARBA00022917"/>
    </source>
</evidence>
<proteinExistence type="inferred from homology"/>
<dbReference type="InterPro" id="IPR001412">
    <property type="entry name" value="aa-tRNA-synth_I_CS"/>
</dbReference>
<evidence type="ECO:0000256" key="3">
    <source>
        <dbReference type="ARBA" id="ARBA00022840"/>
    </source>
</evidence>